<evidence type="ECO:0000259" key="5">
    <source>
        <dbReference type="PROSITE" id="PS51504"/>
    </source>
</evidence>
<reference evidence="7" key="1">
    <citation type="journal article" date="2024" name="IScience">
        <title>Strigolactones Initiate the Formation of Haustorium-like Structures in Castilleja.</title>
        <authorList>
            <person name="Buerger M."/>
            <person name="Peterson D."/>
            <person name="Chory J."/>
        </authorList>
    </citation>
    <scope>NUCLEOTIDE SEQUENCE [LARGE SCALE GENOMIC DNA]</scope>
</reference>
<comment type="caution">
    <text evidence="6">The sequence shown here is derived from an EMBL/GenBank/DDBJ whole genome shotgun (WGS) entry which is preliminary data.</text>
</comment>
<comment type="subcellular location">
    <subcellularLocation>
        <location evidence="1">Nucleus</location>
    </subcellularLocation>
</comment>
<proteinExistence type="predicted"/>
<dbReference type="SMART" id="SM00384">
    <property type="entry name" value="AT_hook"/>
    <property type="match status" value="8"/>
</dbReference>
<dbReference type="AlphaFoldDB" id="A0ABD3DET7"/>
<dbReference type="FunFam" id="1.10.10.10:FF:000637">
    <property type="entry name" value="Histone H1.2"/>
    <property type="match status" value="1"/>
</dbReference>
<dbReference type="PANTHER" id="PTHR11467:SF29">
    <property type="entry name" value="OS03G0711600 PROTEIN"/>
    <property type="match status" value="1"/>
</dbReference>
<sequence>MDPASDPPPLPDQPTAEILDATAASTVANNTFAHASSHNDPPYPEMITAAISALNEPNGSSKRAIAKYIEAQYSDLPSTHDELLTHNLKRLKIDGQLVMVKHSYKLPRSVPVPAPVNGAVNAVPSDPASSGLKRRPGRPPKPKPDSVQVAVPVFEPPININAVPVSILVAEPSQPNVDISPANGLAASGGQTVRGRGRPPKNGGLKQVPSHTPESVGFKRGRGRPPGSVGVKRGRGRPPKSGGPSGDGSGGGPVRRGRGRPKAAAVPAPLPAPAAQVRKRPGRPPKAINVVGELVSPGVPAMPAGGGGEVTPVAGKRRGRPPRAGSEAKRPRQLSGKPLGRPKKNASAEPANRSPDSQLLMAYLDLKAKFENLQSRISQTAILIKPSLNNEAAVNALQELELIAMNVTIPPSAAVAQNQQPQPEQDTQQLES</sequence>
<keyword evidence="3" id="KW-0539">Nucleus</keyword>
<feature type="region of interest" description="Disordered" evidence="4">
    <location>
        <begin position="121"/>
        <end position="147"/>
    </location>
</feature>
<dbReference type="InterPro" id="IPR036388">
    <property type="entry name" value="WH-like_DNA-bd_sf"/>
</dbReference>
<gene>
    <name evidence="6" type="ORF">CASFOL_015701</name>
</gene>
<evidence type="ECO:0000313" key="6">
    <source>
        <dbReference type="EMBL" id="KAL3640733.1"/>
    </source>
</evidence>
<dbReference type="Gene3D" id="1.10.10.10">
    <property type="entry name" value="Winged helix-like DNA-binding domain superfamily/Winged helix DNA-binding domain"/>
    <property type="match status" value="1"/>
</dbReference>
<dbReference type="GO" id="GO:0005634">
    <property type="term" value="C:nucleus"/>
    <property type="evidence" value="ECO:0007669"/>
    <property type="project" value="UniProtKB-SubCell"/>
</dbReference>
<evidence type="ECO:0000256" key="1">
    <source>
        <dbReference type="ARBA" id="ARBA00004123"/>
    </source>
</evidence>
<dbReference type="Pfam" id="PF00538">
    <property type="entry name" value="Linker_histone"/>
    <property type="match status" value="1"/>
</dbReference>
<dbReference type="PRINTS" id="PR00929">
    <property type="entry name" value="ATHOOK"/>
</dbReference>
<keyword evidence="7" id="KW-1185">Reference proteome</keyword>
<dbReference type="InterPro" id="IPR036390">
    <property type="entry name" value="WH_DNA-bd_sf"/>
</dbReference>
<evidence type="ECO:0000256" key="3">
    <source>
        <dbReference type="ARBA" id="ARBA00023242"/>
    </source>
</evidence>
<feature type="region of interest" description="Disordered" evidence="4">
    <location>
        <begin position="180"/>
        <end position="354"/>
    </location>
</feature>
<dbReference type="SMART" id="SM00526">
    <property type="entry name" value="H15"/>
    <property type="match status" value="1"/>
</dbReference>
<protein>
    <recommendedName>
        <fullName evidence="5">H15 domain-containing protein</fullName>
    </recommendedName>
</protein>
<evidence type="ECO:0000256" key="4">
    <source>
        <dbReference type="SAM" id="MobiDB-lite"/>
    </source>
</evidence>
<dbReference type="PANTHER" id="PTHR11467">
    <property type="entry name" value="HISTONE H1"/>
    <property type="match status" value="1"/>
</dbReference>
<dbReference type="SUPFAM" id="SSF46785">
    <property type="entry name" value="Winged helix' DNA-binding domain"/>
    <property type="match status" value="1"/>
</dbReference>
<dbReference type="EMBL" id="JAVIJP010000017">
    <property type="protein sequence ID" value="KAL3640733.1"/>
    <property type="molecule type" value="Genomic_DNA"/>
</dbReference>
<dbReference type="InterPro" id="IPR005818">
    <property type="entry name" value="Histone_H1/H5_H15"/>
</dbReference>
<evidence type="ECO:0000313" key="7">
    <source>
        <dbReference type="Proteomes" id="UP001632038"/>
    </source>
</evidence>
<dbReference type="GO" id="GO:0003677">
    <property type="term" value="F:DNA binding"/>
    <property type="evidence" value="ECO:0007669"/>
    <property type="project" value="UniProtKB-KW"/>
</dbReference>
<dbReference type="Proteomes" id="UP001632038">
    <property type="component" value="Unassembled WGS sequence"/>
</dbReference>
<organism evidence="6 7">
    <name type="scientific">Castilleja foliolosa</name>
    <dbReference type="NCBI Taxonomy" id="1961234"/>
    <lineage>
        <taxon>Eukaryota</taxon>
        <taxon>Viridiplantae</taxon>
        <taxon>Streptophyta</taxon>
        <taxon>Embryophyta</taxon>
        <taxon>Tracheophyta</taxon>
        <taxon>Spermatophyta</taxon>
        <taxon>Magnoliopsida</taxon>
        <taxon>eudicotyledons</taxon>
        <taxon>Gunneridae</taxon>
        <taxon>Pentapetalae</taxon>
        <taxon>asterids</taxon>
        <taxon>lamiids</taxon>
        <taxon>Lamiales</taxon>
        <taxon>Orobanchaceae</taxon>
        <taxon>Pedicularideae</taxon>
        <taxon>Castillejinae</taxon>
        <taxon>Castilleja</taxon>
    </lineage>
</organism>
<feature type="compositionally biased region" description="Gly residues" evidence="4">
    <location>
        <begin position="243"/>
        <end position="254"/>
    </location>
</feature>
<dbReference type="PROSITE" id="PS51504">
    <property type="entry name" value="H15"/>
    <property type="match status" value="1"/>
</dbReference>
<evidence type="ECO:0000256" key="2">
    <source>
        <dbReference type="ARBA" id="ARBA00023125"/>
    </source>
</evidence>
<name>A0ABD3DET7_9LAMI</name>
<accession>A0ABD3DET7</accession>
<keyword evidence="2" id="KW-0238">DNA-binding</keyword>
<dbReference type="InterPro" id="IPR017956">
    <property type="entry name" value="AT_hook_DNA-bd_motif"/>
</dbReference>
<dbReference type="CDD" id="cd00073">
    <property type="entry name" value="H15"/>
    <property type="match status" value="1"/>
</dbReference>
<feature type="domain" description="H15" evidence="5">
    <location>
        <begin position="39"/>
        <end position="108"/>
    </location>
</feature>
<feature type="compositionally biased region" description="Basic residues" evidence="4">
    <location>
        <begin position="132"/>
        <end position="141"/>
    </location>
</feature>